<evidence type="ECO:0000256" key="2">
    <source>
        <dbReference type="ARBA" id="ARBA00022723"/>
    </source>
</evidence>
<evidence type="ECO:0000259" key="5">
    <source>
        <dbReference type="PROSITE" id="PS51379"/>
    </source>
</evidence>
<keyword evidence="1" id="KW-0004">4Fe-4S</keyword>
<dbReference type="OrthoDB" id="9808559at2"/>
<keyword evidence="2" id="KW-0479">Metal-binding</keyword>
<gene>
    <name evidence="6" type="ORF">C8D90_107197</name>
</gene>
<dbReference type="Proteomes" id="UP000254848">
    <property type="component" value="Unassembled WGS sequence"/>
</dbReference>
<feature type="domain" description="4Fe-4S ferredoxin-type" evidence="5">
    <location>
        <begin position="156"/>
        <end position="185"/>
    </location>
</feature>
<dbReference type="GO" id="GO:0046872">
    <property type="term" value="F:metal ion binding"/>
    <property type="evidence" value="ECO:0007669"/>
    <property type="project" value="UniProtKB-KW"/>
</dbReference>
<evidence type="ECO:0000256" key="3">
    <source>
        <dbReference type="ARBA" id="ARBA00023004"/>
    </source>
</evidence>
<reference evidence="6 7" key="1">
    <citation type="submission" date="2018-07" db="EMBL/GenBank/DDBJ databases">
        <title>Genomic Encyclopedia of Type Strains, Phase IV (KMG-IV): sequencing the most valuable type-strain genomes for metagenomic binning, comparative biology and taxonomic classification.</title>
        <authorList>
            <person name="Goeker M."/>
        </authorList>
    </citation>
    <scope>NUCLEOTIDE SEQUENCE [LARGE SCALE GENOMIC DNA]</scope>
    <source>
        <strain evidence="6 7">DSM 103736</strain>
    </source>
</reference>
<dbReference type="InterPro" id="IPR017896">
    <property type="entry name" value="4Fe4S_Fe-S-bd"/>
</dbReference>
<dbReference type="GO" id="GO:0051539">
    <property type="term" value="F:4 iron, 4 sulfur cluster binding"/>
    <property type="evidence" value="ECO:0007669"/>
    <property type="project" value="UniProtKB-KW"/>
</dbReference>
<dbReference type="Pfam" id="PF12837">
    <property type="entry name" value="Fer4_6"/>
    <property type="match status" value="1"/>
</dbReference>
<comment type="caution">
    <text evidence="6">The sequence shown here is derived from an EMBL/GenBank/DDBJ whole genome shotgun (WGS) entry which is preliminary data.</text>
</comment>
<keyword evidence="3" id="KW-0408">Iron</keyword>
<feature type="domain" description="4Fe-4S ferredoxin-type" evidence="5">
    <location>
        <begin position="55"/>
        <end position="84"/>
    </location>
</feature>
<dbReference type="InterPro" id="IPR017900">
    <property type="entry name" value="4Fe4S_Fe_S_CS"/>
</dbReference>
<proteinExistence type="predicted"/>
<dbReference type="Gene3D" id="3.30.70.20">
    <property type="match status" value="2"/>
</dbReference>
<organism evidence="6 7">
    <name type="scientific">Enterobacillus tribolii</name>
    <dbReference type="NCBI Taxonomy" id="1487935"/>
    <lineage>
        <taxon>Bacteria</taxon>
        <taxon>Pseudomonadati</taxon>
        <taxon>Pseudomonadota</taxon>
        <taxon>Gammaproteobacteria</taxon>
        <taxon>Enterobacterales</taxon>
        <taxon>Hafniaceae</taxon>
        <taxon>Enterobacillus</taxon>
    </lineage>
</organism>
<keyword evidence="4" id="KW-0411">Iron-sulfur</keyword>
<evidence type="ECO:0000313" key="7">
    <source>
        <dbReference type="Proteomes" id="UP000254848"/>
    </source>
</evidence>
<evidence type="ECO:0000313" key="6">
    <source>
        <dbReference type="EMBL" id="RDK89545.1"/>
    </source>
</evidence>
<dbReference type="AlphaFoldDB" id="A0A370QMG2"/>
<name>A0A370QMG2_9GAMM</name>
<dbReference type="PROSITE" id="PS00198">
    <property type="entry name" value="4FE4S_FER_1"/>
    <property type="match status" value="1"/>
</dbReference>
<dbReference type="SUPFAM" id="SSF54862">
    <property type="entry name" value="4Fe-4S ferredoxins"/>
    <property type="match status" value="1"/>
</dbReference>
<dbReference type="RefSeq" id="WP_115459415.1">
    <property type="nucleotide sequence ID" value="NZ_QRAP01000007.1"/>
</dbReference>
<protein>
    <submittedName>
        <fullName evidence="6">Ferredoxin-type protein NapF</fullName>
    </submittedName>
</protein>
<dbReference type="PANTHER" id="PTHR24960:SF79">
    <property type="entry name" value="PHOTOSYSTEM I IRON-SULFUR CENTER"/>
    <property type="match status" value="1"/>
</dbReference>
<evidence type="ECO:0000256" key="4">
    <source>
        <dbReference type="ARBA" id="ARBA00023014"/>
    </source>
</evidence>
<evidence type="ECO:0000256" key="1">
    <source>
        <dbReference type="ARBA" id="ARBA00022485"/>
    </source>
</evidence>
<dbReference type="PROSITE" id="PS51379">
    <property type="entry name" value="4FE4S_FER_2"/>
    <property type="match status" value="2"/>
</dbReference>
<dbReference type="InterPro" id="IPR050157">
    <property type="entry name" value="PSI_iron-sulfur_center"/>
</dbReference>
<dbReference type="PANTHER" id="PTHR24960">
    <property type="entry name" value="PHOTOSYSTEM I IRON-SULFUR CENTER-RELATED"/>
    <property type="match status" value="1"/>
</dbReference>
<accession>A0A370QMG2</accession>
<sequence>MNGKRDEGYYRAWMSSRQVSRRGLFRGLLGGGKQVRDIADHENHGRAAGRPPQAVAESLFLHLCTGCGECAQACPYGLIEIAGGAARLQIDFSACDTSRCLACTAACQQGALNSHISPDTALRPSIATGCLGRRDDECRLCVYACAKQVLSFNAGGEVLFDESRCDGCGECKTACYHGYISLVAGIPRLTIS</sequence>
<keyword evidence="7" id="KW-1185">Reference proteome</keyword>
<dbReference type="Pfam" id="PF12838">
    <property type="entry name" value="Fer4_7"/>
    <property type="match status" value="1"/>
</dbReference>
<dbReference type="EMBL" id="QRAP01000007">
    <property type="protein sequence ID" value="RDK89545.1"/>
    <property type="molecule type" value="Genomic_DNA"/>
</dbReference>